<keyword evidence="9" id="KW-0963">Cytoplasm</keyword>
<dbReference type="InterPro" id="IPR005122">
    <property type="entry name" value="Uracil-DNA_glycosylase-like"/>
</dbReference>
<evidence type="ECO:0000256" key="3">
    <source>
        <dbReference type="ARBA" id="ARBA00008184"/>
    </source>
</evidence>
<name>A0A2T4J5N1_FUSBL</name>
<evidence type="ECO:0000256" key="10">
    <source>
        <dbReference type="PROSITE-ProRule" id="PRU10072"/>
    </source>
</evidence>
<dbReference type="SUPFAM" id="SSF52141">
    <property type="entry name" value="Uracil-DNA glycosylase-like"/>
    <property type="match status" value="1"/>
</dbReference>
<dbReference type="PROSITE" id="PS00130">
    <property type="entry name" value="U_DNA_GLYCOSYLASE"/>
    <property type="match status" value="1"/>
</dbReference>
<evidence type="ECO:0000256" key="8">
    <source>
        <dbReference type="ARBA" id="ARBA00023204"/>
    </source>
</evidence>
<accession>A0A2T4J5N1</accession>
<dbReference type="Gene3D" id="3.40.470.10">
    <property type="entry name" value="Uracil-DNA glycosylase-like domain"/>
    <property type="match status" value="1"/>
</dbReference>
<evidence type="ECO:0000256" key="4">
    <source>
        <dbReference type="ARBA" id="ARBA00012030"/>
    </source>
</evidence>
<dbReference type="InterPro" id="IPR036895">
    <property type="entry name" value="Uracil-DNA_glycosylase-like_sf"/>
</dbReference>
<keyword evidence="7 9" id="KW-0378">Hydrolase</keyword>
<dbReference type="Proteomes" id="UP000241362">
    <property type="component" value="Unassembled WGS sequence"/>
</dbReference>
<evidence type="ECO:0000313" key="12">
    <source>
        <dbReference type="EMBL" id="PTE13201.1"/>
    </source>
</evidence>
<keyword evidence="6 9" id="KW-0227">DNA damage</keyword>
<comment type="similarity">
    <text evidence="3 9">Belongs to the uracil-DNA glycosylase (UDG) superfamily. UNG family.</text>
</comment>
<evidence type="ECO:0000313" key="13">
    <source>
        <dbReference type="Proteomes" id="UP000241362"/>
    </source>
</evidence>
<dbReference type="AlphaFoldDB" id="A0A2T4J5N1"/>
<evidence type="ECO:0000256" key="9">
    <source>
        <dbReference type="HAMAP-Rule" id="MF_00148"/>
    </source>
</evidence>
<evidence type="ECO:0000259" key="11">
    <source>
        <dbReference type="SMART" id="SM00986"/>
    </source>
</evidence>
<dbReference type="InterPro" id="IPR002043">
    <property type="entry name" value="UDG_fam1"/>
</dbReference>
<dbReference type="InterPro" id="IPR018085">
    <property type="entry name" value="Ura-DNA_Glyclase_AS"/>
</dbReference>
<dbReference type="Pfam" id="PF03167">
    <property type="entry name" value="UDG"/>
    <property type="match status" value="1"/>
</dbReference>
<comment type="subcellular location">
    <subcellularLocation>
        <location evidence="9">Cytoplasm</location>
    </subcellularLocation>
</comment>
<dbReference type="GO" id="GO:0004844">
    <property type="term" value="F:uracil DNA N-glycosylase activity"/>
    <property type="evidence" value="ECO:0007669"/>
    <property type="project" value="UniProtKB-UniRule"/>
</dbReference>
<keyword evidence="8 9" id="KW-0234">DNA repair</keyword>
<dbReference type="EMBL" id="PZKE01000017">
    <property type="protein sequence ID" value="PTE13201.1"/>
    <property type="molecule type" value="Genomic_DNA"/>
</dbReference>
<evidence type="ECO:0000256" key="6">
    <source>
        <dbReference type="ARBA" id="ARBA00022763"/>
    </source>
</evidence>
<comment type="catalytic activity">
    <reaction evidence="1 9">
        <text>Hydrolyzes single-stranded DNA or mismatched double-stranded DNA and polynucleotides, releasing free uracil.</text>
        <dbReference type="EC" id="3.2.2.27"/>
    </reaction>
</comment>
<dbReference type="RefSeq" id="WP_107674340.1">
    <property type="nucleotide sequence ID" value="NZ_PZKE01000017.1"/>
</dbReference>
<protein>
    <recommendedName>
        <fullName evidence="5 9">Uracil-DNA glycosylase</fullName>
        <shortName evidence="9">UDG</shortName>
        <ecNumber evidence="4 9">3.2.2.27</ecNumber>
    </recommendedName>
</protein>
<dbReference type="CDD" id="cd10027">
    <property type="entry name" value="UDG-F1-like"/>
    <property type="match status" value="1"/>
</dbReference>
<dbReference type="PANTHER" id="PTHR11264:SF0">
    <property type="entry name" value="URACIL-DNA GLYCOSYLASE"/>
    <property type="match status" value="1"/>
</dbReference>
<evidence type="ECO:0000256" key="7">
    <source>
        <dbReference type="ARBA" id="ARBA00022801"/>
    </source>
</evidence>
<dbReference type="GO" id="GO:0005737">
    <property type="term" value="C:cytoplasm"/>
    <property type="evidence" value="ECO:0007669"/>
    <property type="project" value="UniProtKB-SubCell"/>
</dbReference>
<dbReference type="NCBIfam" id="NF003588">
    <property type="entry name" value="PRK05254.1-1"/>
    <property type="match status" value="1"/>
</dbReference>
<feature type="domain" description="Uracil-DNA glycosylase-like" evidence="11">
    <location>
        <begin position="46"/>
        <end position="204"/>
    </location>
</feature>
<organism evidence="12 13">
    <name type="scientific">Fuscovulum blasticum DSM 2131</name>
    <dbReference type="NCBI Taxonomy" id="1188250"/>
    <lineage>
        <taxon>Bacteria</taxon>
        <taxon>Pseudomonadati</taxon>
        <taxon>Pseudomonadota</taxon>
        <taxon>Alphaproteobacteria</taxon>
        <taxon>Rhodobacterales</taxon>
        <taxon>Paracoccaceae</taxon>
        <taxon>Pseudogemmobacter</taxon>
    </lineage>
</organism>
<sequence>MADAPPPPASWAGLPFFRDQWPALWARLRAVPDWQPAPDVIFRALALTPRDRVRVVILGQDPYPTPGRATGLAFSFPPGQPPRDSLRNILTELAEDTGQPKADGDLAPWADQGVLLLNTALTVPVGRANGHKGWGWEELAAQVVQATAADGPRAFVLWGAPAQRLCADLPRDGHLFIETPHPSPLSAWRGFFGARPFSAVNRWLAARGEPVIDWSR</sequence>
<evidence type="ECO:0000256" key="5">
    <source>
        <dbReference type="ARBA" id="ARBA00018429"/>
    </source>
</evidence>
<dbReference type="EC" id="3.2.2.27" evidence="4 9"/>
<gene>
    <name evidence="9" type="primary">ung</name>
    <name evidence="12" type="ORF">C5F44_14905</name>
</gene>
<reference evidence="12 13" key="1">
    <citation type="submission" date="2018-03" db="EMBL/GenBank/DDBJ databases">
        <title>Rhodobacter blasticus.</title>
        <authorList>
            <person name="Meyer T.E."/>
            <person name="Miller S."/>
            <person name="Lodha T."/>
            <person name="Gandham S."/>
            <person name="Chintalapati S."/>
            <person name="Chintalapati V.R."/>
        </authorList>
    </citation>
    <scope>NUCLEOTIDE SEQUENCE [LARGE SCALE GENOMIC DNA]</scope>
    <source>
        <strain evidence="12 13">DSM 2131</strain>
    </source>
</reference>
<proteinExistence type="inferred from homology"/>
<comment type="function">
    <text evidence="2 9">Excises uracil residues from the DNA which can arise as a result of misincorporation of dUMP residues by DNA polymerase or due to deamination of cytosine.</text>
</comment>
<dbReference type="PANTHER" id="PTHR11264">
    <property type="entry name" value="URACIL-DNA GLYCOSYLASE"/>
    <property type="match status" value="1"/>
</dbReference>
<dbReference type="GO" id="GO:0097510">
    <property type="term" value="P:base-excision repair, AP site formation via deaminated base removal"/>
    <property type="evidence" value="ECO:0007669"/>
    <property type="project" value="TreeGrafter"/>
</dbReference>
<feature type="active site" description="Proton acceptor" evidence="9 10">
    <location>
        <position position="61"/>
    </location>
</feature>
<evidence type="ECO:0000256" key="2">
    <source>
        <dbReference type="ARBA" id="ARBA00002631"/>
    </source>
</evidence>
<dbReference type="HAMAP" id="MF_00148">
    <property type="entry name" value="UDG"/>
    <property type="match status" value="1"/>
</dbReference>
<dbReference type="NCBIfam" id="NF003592">
    <property type="entry name" value="PRK05254.1-5"/>
    <property type="match status" value="1"/>
</dbReference>
<keyword evidence="13" id="KW-1185">Reference proteome</keyword>
<comment type="caution">
    <text evidence="12">The sequence shown here is derived from an EMBL/GenBank/DDBJ whole genome shotgun (WGS) entry which is preliminary data.</text>
</comment>
<dbReference type="SMART" id="SM00986">
    <property type="entry name" value="UDG"/>
    <property type="match status" value="1"/>
</dbReference>
<evidence type="ECO:0000256" key="1">
    <source>
        <dbReference type="ARBA" id="ARBA00001400"/>
    </source>
</evidence>
<dbReference type="SMART" id="SM00987">
    <property type="entry name" value="UreE_C"/>
    <property type="match status" value="1"/>
</dbReference>